<protein>
    <submittedName>
        <fullName evidence="1">Uncharacterized protein</fullName>
    </submittedName>
</protein>
<name>A0A330LWA0_9GAMM</name>
<sequence length="83" mass="9216">MSEQALTIFGNNSYAVDYIADISSVIKLYQRHEVKLSAYYMNNPNVSMKVNLAQPFLKDATSGGFFLRDVGSVWSEAIGQTGF</sequence>
<dbReference type="OrthoDB" id="9962357at2"/>
<dbReference type="RefSeq" id="WP_112350874.1">
    <property type="nucleotide sequence ID" value="NZ_LS483452.1"/>
</dbReference>
<organism evidence="1 2">
    <name type="scientific">Shewanella benthica</name>
    <dbReference type="NCBI Taxonomy" id="43661"/>
    <lineage>
        <taxon>Bacteria</taxon>
        <taxon>Pseudomonadati</taxon>
        <taxon>Pseudomonadota</taxon>
        <taxon>Gammaproteobacteria</taxon>
        <taxon>Alteromonadales</taxon>
        <taxon>Shewanellaceae</taxon>
        <taxon>Shewanella</taxon>
    </lineage>
</organism>
<gene>
    <name evidence="1" type="ORF">SHEWBE_0150</name>
</gene>
<reference evidence="2" key="1">
    <citation type="submission" date="2018-06" db="EMBL/GenBank/DDBJ databases">
        <authorList>
            <person name="Cea G.-C."/>
            <person name="William W."/>
        </authorList>
    </citation>
    <scope>NUCLEOTIDE SEQUENCE [LARGE SCALE GENOMIC DNA]</scope>
    <source>
        <strain evidence="2">DB21MT-2</strain>
    </source>
</reference>
<evidence type="ECO:0000313" key="1">
    <source>
        <dbReference type="EMBL" id="SQH74151.1"/>
    </source>
</evidence>
<dbReference type="Proteomes" id="UP000250123">
    <property type="component" value="Chromosome SHEWBE"/>
</dbReference>
<dbReference type="EMBL" id="LS483452">
    <property type="protein sequence ID" value="SQH74151.1"/>
    <property type="molecule type" value="Genomic_DNA"/>
</dbReference>
<accession>A0A330LWA0</accession>
<proteinExistence type="predicted"/>
<evidence type="ECO:0000313" key="2">
    <source>
        <dbReference type="Proteomes" id="UP000250123"/>
    </source>
</evidence>
<dbReference type="KEGG" id="sbk:SHEWBE_0150"/>
<dbReference type="AlphaFoldDB" id="A0A330LWA0"/>